<dbReference type="PANTHER" id="PTHR33744">
    <property type="entry name" value="CARBOHYDRATE DIACID REGULATOR"/>
    <property type="match status" value="1"/>
</dbReference>
<feature type="domain" description="CdaR GGDEF-like" evidence="4">
    <location>
        <begin position="189"/>
        <end position="295"/>
    </location>
</feature>
<gene>
    <name evidence="5" type="ORF">FB558_8654</name>
</gene>
<evidence type="ECO:0000313" key="5">
    <source>
        <dbReference type="EMBL" id="TQL91105.1"/>
    </source>
</evidence>
<dbReference type="InterPro" id="IPR051448">
    <property type="entry name" value="CdaR-like_regulators"/>
</dbReference>
<protein>
    <submittedName>
        <fullName evidence="5">PucR-like helix-turn-helix protein</fullName>
    </submittedName>
</protein>
<proteinExistence type="inferred from homology"/>
<name>A0A543C207_9PSEU</name>
<accession>A0A543C207</accession>
<dbReference type="Pfam" id="PF14361">
    <property type="entry name" value="RsbRD_N"/>
    <property type="match status" value="1"/>
</dbReference>
<dbReference type="EMBL" id="VFPA01000010">
    <property type="protein sequence ID" value="TQL91105.1"/>
    <property type="molecule type" value="Genomic_DNA"/>
</dbReference>
<comment type="similarity">
    <text evidence="1">Belongs to the CdaR family.</text>
</comment>
<feature type="domain" description="RsbT co-antagonist protein RsbRD N-terminal" evidence="3">
    <location>
        <begin position="29"/>
        <end position="163"/>
    </location>
</feature>
<evidence type="ECO:0000259" key="2">
    <source>
        <dbReference type="Pfam" id="PF13556"/>
    </source>
</evidence>
<dbReference type="RefSeq" id="WP_142065479.1">
    <property type="nucleotide sequence ID" value="NZ_VFPA01000010.1"/>
</dbReference>
<dbReference type="PANTHER" id="PTHR33744:SF1">
    <property type="entry name" value="DNA-BINDING TRANSCRIPTIONAL ACTIVATOR ADER"/>
    <property type="match status" value="1"/>
</dbReference>
<dbReference type="InterPro" id="IPR042070">
    <property type="entry name" value="PucR_C-HTH_sf"/>
</dbReference>
<dbReference type="InterPro" id="IPR025736">
    <property type="entry name" value="PucR_C-HTH_dom"/>
</dbReference>
<dbReference type="OrthoDB" id="4571023at2"/>
<organism evidence="5 6">
    <name type="scientific">Pseudonocardia kunmingensis</name>
    <dbReference type="NCBI Taxonomy" id="630975"/>
    <lineage>
        <taxon>Bacteria</taxon>
        <taxon>Bacillati</taxon>
        <taxon>Actinomycetota</taxon>
        <taxon>Actinomycetes</taxon>
        <taxon>Pseudonocardiales</taxon>
        <taxon>Pseudonocardiaceae</taxon>
        <taxon>Pseudonocardia</taxon>
    </lineage>
</organism>
<feature type="domain" description="PucR C-terminal helix-turn-helix" evidence="2">
    <location>
        <begin position="344"/>
        <end position="402"/>
    </location>
</feature>
<evidence type="ECO:0000313" key="6">
    <source>
        <dbReference type="Proteomes" id="UP000315677"/>
    </source>
</evidence>
<keyword evidence="6" id="KW-1185">Reference proteome</keyword>
<evidence type="ECO:0000256" key="1">
    <source>
        <dbReference type="ARBA" id="ARBA00006754"/>
    </source>
</evidence>
<sequence length="412" mass="43481">MSGTREPGDAGPDRRVVAEIAARVAAQADELAVRIAAAYADDIGDYARVAAAERTEFVRSARANLDALLADLGGVAEPFDRRAFERFGRNRMRMGIPVDAVMRSFTIWGQQVWAAFRESIDPALPAESAASLAIGERIFAHVERAGASTAAGFMREAMLVWSDREVTRNALLEALLTGRADVAEVAGGGLSAARTYSAVVAMPRRDAGTARVETLVRPAVELGERLAAGAHPLVGIRESALVVLWPAEPAGGADAGDLAAALCSELAVAVGVGAARAGLDGVPASYADAAEAARIALLLDAAEPVRHDDVLLERIVLDHPLVGELVSAALGALTTYDERRGADLLRTLQAFVDASSSVTDAARAVQVHPNTVVYRLRRIAQISGHDPRRPRDLLVLSLALLARRLRASPPPQ</sequence>
<dbReference type="AlphaFoldDB" id="A0A543C207"/>
<reference evidence="5 6" key="1">
    <citation type="submission" date="2019-06" db="EMBL/GenBank/DDBJ databases">
        <title>Sequencing the genomes of 1000 actinobacteria strains.</title>
        <authorList>
            <person name="Klenk H.-P."/>
        </authorList>
    </citation>
    <scope>NUCLEOTIDE SEQUENCE [LARGE SCALE GENOMIC DNA]</scope>
    <source>
        <strain evidence="5 6">DSM 45301</strain>
    </source>
</reference>
<evidence type="ECO:0000259" key="3">
    <source>
        <dbReference type="Pfam" id="PF14361"/>
    </source>
</evidence>
<dbReference type="InterPro" id="IPR025751">
    <property type="entry name" value="RsbRD_N_dom"/>
</dbReference>
<dbReference type="Pfam" id="PF17853">
    <property type="entry name" value="GGDEF_2"/>
    <property type="match status" value="1"/>
</dbReference>
<evidence type="ECO:0000259" key="4">
    <source>
        <dbReference type="Pfam" id="PF17853"/>
    </source>
</evidence>
<dbReference type="Gene3D" id="1.10.10.2840">
    <property type="entry name" value="PucR C-terminal helix-turn-helix domain"/>
    <property type="match status" value="1"/>
</dbReference>
<comment type="caution">
    <text evidence="5">The sequence shown here is derived from an EMBL/GenBank/DDBJ whole genome shotgun (WGS) entry which is preliminary data.</text>
</comment>
<dbReference type="Pfam" id="PF13556">
    <property type="entry name" value="HTH_30"/>
    <property type="match status" value="1"/>
</dbReference>
<dbReference type="InterPro" id="IPR041522">
    <property type="entry name" value="CdaR_GGDEF"/>
</dbReference>
<dbReference type="Proteomes" id="UP000315677">
    <property type="component" value="Unassembled WGS sequence"/>
</dbReference>